<dbReference type="Proteomes" id="UP000652427">
    <property type="component" value="Unassembled WGS sequence"/>
</dbReference>
<accession>A0ABX2MY09</accession>
<protein>
    <recommendedName>
        <fullName evidence="4">DUF2878 domain-containing protein</fullName>
    </recommendedName>
</protein>
<feature type="transmembrane region" description="Helical" evidence="1">
    <location>
        <begin position="60"/>
        <end position="78"/>
    </location>
</feature>
<sequence length="147" mass="16141">MIFNTIWAYLYYMFLLVCCAHAIFRGARTEYFGAAIMVAGSLSTLAIAKMVENSWTGVEAGMLAVDMIALAALIALALKSDRFWPMWATAFHLLAVTIHTAMAVAPQITPWAFATVAAFWAYPMLLALAIGSHEHAPIMANRETDPR</sequence>
<dbReference type="EMBL" id="JABWMH010000001">
    <property type="protein sequence ID" value="NVD26326.1"/>
    <property type="molecule type" value="Genomic_DNA"/>
</dbReference>
<organism evidence="2 3">
    <name type="scientific">Parasphingorhabdus flavimaris</name>
    <dbReference type="NCBI Taxonomy" id="266812"/>
    <lineage>
        <taxon>Bacteria</taxon>
        <taxon>Pseudomonadati</taxon>
        <taxon>Pseudomonadota</taxon>
        <taxon>Alphaproteobacteria</taxon>
        <taxon>Sphingomonadales</taxon>
        <taxon>Sphingomonadaceae</taxon>
        <taxon>Parasphingorhabdus</taxon>
    </lineage>
</organism>
<comment type="caution">
    <text evidence="2">The sequence shown here is derived from an EMBL/GenBank/DDBJ whole genome shotgun (WGS) entry which is preliminary data.</text>
</comment>
<feature type="transmembrane region" description="Helical" evidence="1">
    <location>
        <begin position="6"/>
        <end position="24"/>
    </location>
</feature>
<feature type="transmembrane region" description="Helical" evidence="1">
    <location>
        <begin position="85"/>
        <end position="105"/>
    </location>
</feature>
<gene>
    <name evidence="2" type="ORF">HUO14_00240</name>
</gene>
<evidence type="ECO:0008006" key="4">
    <source>
        <dbReference type="Google" id="ProtNLM"/>
    </source>
</evidence>
<dbReference type="RefSeq" id="WP_176277905.1">
    <property type="nucleotide sequence ID" value="NZ_JABWMH010000001.1"/>
</dbReference>
<proteinExistence type="predicted"/>
<reference evidence="2 3" key="1">
    <citation type="submission" date="2020-06" db="EMBL/GenBank/DDBJ databases">
        <authorList>
            <person name="Kim S.-J."/>
            <person name="Park S.-J."/>
        </authorList>
    </citation>
    <scope>NUCLEOTIDE SEQUENCE [LARGE SCALE GENOMIC DNA]</scope>
    <source>
        <strain evidence="2 3">SW-151</strain>
    </source>
</reference>
<keyword evidence="1" id="KW-1133">Transmembrane helix</keyword>
<feature type="transmembrane region" description="Helical" evidence="1">
    <location>
        <begin position="31"/>
        <end position="48"/>
    </location>
</feature>
<evidence type="ECO:0000313" key="2">
    <source>
        <dbReference type="EMBL" id="NVD26326.1"/>
    </source>
</evidence>
<evidence type="ECO:0000256" key="1">
    <source>
        <dbReference type="SAM" id="Phobius"/>
    </source>
</evidence>
<keyword evidence="1" id="KW-0472">Membrane</keyword>
<evidence type="ECO:0000313" key="3">
    <source>
        <dbReference type="Proteomes" id="UP000652427"/>
    </source>
</evidence>
<name>A0ABX2MY09_9SPHN</name>
<keyword evidence="1" id="KW-0812">Transmembrane</keyword>
<feature type="transmembrane region" description="Helical" evidence="1">
    <location>
        <begin position="111"/>
        <end position="130"/>
    </location>
</feature>
<keyword evidence="3" id="KW-1185">Reference proteome</keyword>